<dbReference type="AlphaFoldDB" id="A0A561UA98"/>
<dbReference type="CDD" id="cd13690">
    <property type="entry name" value="PBP2_GluB"/>
    <property type="match status" value="1"/>
</dbReference>
<keyword evidence="9" id="KW-1185">Reference proteome</keyword>
<evidence type="ECO:0000256" key="1">
    <source>
        <dbReference type="ARBA" id="ARBA00010333"/>
    </source>
</evidence>
<dbReference type="GO" id="GO:0006865">
    <property type="term" value="P:amino acid transport"/>
    <property type="evidence" value="ECO:0007669"/>
    <property type="project" value="TreeGrafter"/>
</dbReference>
<dbReference type="PANTHER" id="PTHR30085:SF6">
    <property type="entry name" value="ABC TRANSPORTER GLUTAMINE-BINDING PROTEIN GLNH"/>
    <property type="match status" value="1"/>
</dbReference>
<dbReference type="Gene3D" id="3.40.190.10">
    <property type="entry name" value="Periplasmic binding protein-like II"/>
    <property type="match status" value="2"/>
</dbReference>
<protein>
    <submittedName>
        <fullName evidence="8">Amino acid ABC transporter substrate-binding protein (PAAT family)</fullName>
    </submittedName>
</protein>
<gene>
    <name evidence="8" type="ORF">FHX73_1150</name>
</gene>
<feature type="domain" description="Solute-binding protein family 3/N-terminal" evidence="7">
    <location>
        <begin position="82"/>
        <end position="322"/>
    </location>
</feature>
<proteinExistence type="inferred from homology"/>
<keyword evidence="2" id="KW-0813">Transport</keyword>
<evidence type="ECO:0000256" key="2">
    <source>
        <dbReference type="ARBA" id="ARBA00022448"/>
    </source>
</evidence>
<dbReference type="InterPro" id="IPR001638">
    <property type="entry name" value="Solute-binding_3/MltF_N"/>
</dbReference>
<dbReference type="GO" id="GO:0005576">
    <property type="term" value="C:extracellular region"/>
    <property type="evidence" value="ECO:0007669"/>
    <property type="project" value="TreeGrafter"/>
</dbReference>
<reference evidence="8 9" key="1">
    <citation type="submission" date="2019-06" db="EMBL/GenBank/DDBJ databases">
        <title>Sequencing the genomes of 1000 actinobacteria strains.</title>
        <authorList>
            <person name="Klenk H.-P."/>
        </authorList>
    </citation>
    <scope>NUCLEOTIDE SEQUENCE [LARGE SCALE GENOMIC DNA]</scope>
    <source>
        <strain evidence="8 9">DSM 44826</strain>
    </source>
</reference>
<feature type="signal peptide" evidence="6">
    <location>
        <begin position="1"/>
        <end position="26"/>
    </location>
</feature>
<organism evidence="8 9">
    <name type="scientific">Kitasatospora viridis</name>
    <dbReference type="NCBI Taxonomy" id="281105"/>
    <lineage>
        <taxon>Bacteria</taxon>
        <taxon>Bacillati</taxon>
        <taxon>Actinomycetota</taxon>
        <taxon>Actinomycetes</taxon>
        <taxon>Kitasatosporales</taxon>
        <taxon>Streptomycetaceae</taxon>
        <taxon>Kitasatospora</taxon>
    </lineage>
</organism>
<dbReference type="OrthoDB" id="9807888at2"/>
<sequence>MGSVRRALAVTTAVLVVAGAAGCSQGATHGPPPVGQGRPAPSAAPTPAQAAADPGNCDTHASPYRPSQAGGPTVDAIKARGYLIAGIDLNDYEWGFLGPDGRPQGFDVDIVNAIAQSLFGRADPQTVHYVPVDDDQRIPRLRSTDPQQHVDLVVHTMTVTCQRQQQVAFSTVYYQAGQRVLVPKAGNRSDESGPDALKGKRVCTAVGSTSADLLAADARLPEGQQRFPGAVVHTEQNELDCLARDLQQHRADAVLTDDAIAYGLAAQDPETMVVGAALTEEPYAVAMPSTSKDLVAWVNQVLEDYRSSGQWKHSYETWLLRYLPAGQPEPTPPPAVYAP</sequence>
<dbReference type="PROSITE" id="PS51257">
    <property type="entry name" value="PROKAR_LIPOPROTEIN"/>
    <property type="match status" value="1"/>
</dbReference>
<dbReference type="PROSITE" id="PS01039">
    <property type="entry name" value="SBP_BACTERIAL_3"/>
    <property type="match status" value="1"/>
</dbReference>
<dbReference type="GO" id="GO:0030288">
    <property type="term" value="C:outer membrane-bounded periplasmic space"/>
    <property type="evidence" value="ECO:0007669"/>
    <property type="project" value="TreeGrafter"/>
</dbReference>
<comment type="similarity">
    <text evidence="1 4">Belongs to the bacterial solute-binding protein 3 family.</text>
</comment>
<dbReference type="Proteomes" id="UP000317940">
    <property type="component" value="Unassembled WGS sequence"/>
</dbReference>
<evidence type="ECO:0000259" key="7">
    <source>
        <dbReference type="SMART" id="SM00062"/>
    </source>
</evidence>
<dbReference type="InterPro" id="IPR051455">
    <property type="entry name" value="Bact_solute-bind_prot3"/>
</dbReference>
<keyword evidence="3 6" id="KW-0732">Signal</keyword>
<evidence type="ECO:0000256" key="5">
    <source>
        <dbReference type="SAM" id="MobiDB-lite"/>
    </source>
</evidence>
<name>A0A561UA98_9ACTN</name>
<dbReference type="SMART" id="SM00062">
    <property type="entry name" value="PBPb"/>
    <property type="match status" value="1"/>
</dbReference>
<evidence type="ECO:0000256" key="3">
    <source>
        <dbReference type="ARBA" id="ARBA00022729"/>
    </source>
</evidence>
<dbReference type="Pfam" id="PF00497">
    <property type="entry name" value="SBP_bac_3"/>
    <property type="match status" value="1"/>
</dbReference>
<accession>A0A561UA98</accession>
<evidence type="ECO:0000313" key="9">
    <source>
        <dbReference type="Proteomes" id="UP000317940"/>
    </source>
</evidence>
<feature type="chain" id="PRO_5022104205" evidence="6">
    <location>
        <begin position="27"/>
        <end position="339"/>
    </location>
</feature>
<dbReference type="EMBL" id="VIWT01000001">
    <property type="protein sequence ID" value="TWF96286.1"/>
    <property type="molecule type" value="Genomic_DNA"/>
</dbReference>
<feature type="region of interest" description="Disordered" evidence="5">
    <location>
        <begin position="27"/>
        <end position="72"/>
    </location>
</feature>
<evidence type="ECO:0000313" key="8">
    <source>
        <dbReference type="EMBL" id="TWF96286.1"/>
    </source>
</evidence>
<comment type="caution">
    <text evidence="8">The sequence shown here is derived from an EMBL/GenBank/DDBJ whole genome shotgun (WGS) entry which is preliminary data.</text>
</comment>
<dbReference type="SUPFAM" id="SSF53850">
    <property type="entry name" value="Periplasmic binding protein-like II"/>
    <property type="match status" value="1"/>
</dbReference>
<dbReference type="InterPro" id="IPR018313">
    <property type="entry name" value="SBP_3_CS"/>
</dbReference>
<evidence type="ECO:0000256" key="6">
    <source>
        <dbReference type="SAM" id="SignalP"/>
    </source>
</evidence>
<dbReference type="RefSeq" id="WP_145902667.1">
    <property type="nucleotide sequence ID" value="NZ_BAAAMZ010000020.1"/>
</dbReference>
<evidence type="ECO:0000256" key="4">
    <source>
        <dbReference type="RuleBase" id="RU003744"/>
    </source>
</evidence>
<feature type="compositionally biased region" description="Low complexity" evidence="5">
    <location>
        <begin position="39"/>
        <end position="54"/>
    </location>
</feature>
<dbReference type="PANTHER" id="PTHR30085">
    <property type="entry name" value="AMINO ACID ABC TRANSPORTER PERMEASE"/>
    <property type="match status" value="1"/>
</dbReference>